<proteinExistence type="predicted"/>
<evidence type="ECO:0000256" key="1">
    <source>
        <dbReference type="SAM" id="Phobius"/>
    </source>
</evidence>
<evidence type="ECO:0000313" key="2">
    <source>
        <dbReference type="EMBL" id="CAG6607880.1"/>
    </source>
</evidence>
<reference evidence="2" key="1">
    <citation type="submission" date="2021-05" db="EMBL/GenBank/DDBJ databases">
        <authorList>
            <person name="Alioto T."/>
            <person name="Alioto T."/>
            <person name="Gomez Garrido J."/>
        </authorList>
    </citation>
    <scope>NUCLEOTIDE SEQUENCE</scope>
</reference>
<protein>
    <submittedName>
        <fullName evidence="2">Uncharacterized protein</fullName>
    </submittedName>
</protein>
<dbReference type="EMBL" id="HBUF01009363">
    <property type="protein sequence ID" value="CAG6607880.1"/>
    <property type="molecule type" value="Transcribed_RNA"/>
</dbReference>
<keyword evidence="1" id="KW-0472">Membrane</keyword>
<keyword evidence="1" id="KW-0812">Transmembrane</keyword>
<feature type="transmembrane region" description="Helical" evidence="1">
    <location>
        <begin position="76"/>
        <end position="102"/>
    </location>
</feature>
<organism evidence="2">
    <name type="scientific">Cacopsylla melanoneura</name>
    <dbReference type="NCBI Taxonomy" id="428564"/>
    <lineage>
        <taxon>Eukaryota</taxon>
        <taxon>Metazoa</taxon>
        <taxon>Ecdysozoa</taxon>
        <taxon>Arthropoda</taxon>
        <taxon>Hexapoda</taxon>
        <taxon>Insecta</taxon>
        <taxon>Pterygota</taxon>
        <taxon>Neoptera</taxon>
        <taxon>Paraneoptera</taxon>
        <taxon>Hemiptera</taxon>
        <taxon>Sternorrhyncha</taxon>
        <taxon>Psylloidea</taxon>
        <taxon>Psyllidae</taxon>
        <taxon>Psyllinae</taxon>
        <taxon>Cacopsylla</taxon>
    </lineage>
</organism>
<dbReference type="AlphaFoldDB" id="A0A8D8LBK7"/>
<name>A0A8D8LBK7_9HEMI</name>
<accession>A0A8D8LBK7</accession>
<keyword evidence="1" id="KW-1133">Transmembrane helix</keyword>
<sequence length="114" mass="13542">MSWMREKKREKKEKTKKSMYHRLYTLLHSILDFQCCQFISFDTPPWSIFSTCKIYLRGVSMATIYTHGRRLYDVKLCISCVSSFPFSCYLSLISFSFPYLVFFVSHNSSSRPQC</sequence>